<dbReference type="Gene3D" id="3.40.30.10">
    <property type="entry name" value="Glutaredoxin"/>
    <property type="match status" value="1"/>
</dbReference>
<dbReference type="SFLD" id="SFLDS00019">
    <property type="entry name" value="Glutathione_Transferase_(cytos"/>
    <property type="match status" value="1"/>
</dbReference>
<gene>
    <name evidence="6" type="ORF">HOLleu_39355</name>
</gene>
<dbReference type="PANTHER" id="PTHR11571:SF224">
    <property type="entry name" value="HEMATOPOIETIC PROSTAGLANDIN D SYNTHASE"/>
    <property type="match status" value="1"/>
</dbReference>
<evidence type="ECO:0000313" key="7">
    <source>
        <dbReference type="Proteomes" id="UP001152320"/>
    </source>
</evidence>
<dbReference type="Pfam" id="PF14497">
    <property type="entry name" value="GST_C_3"/>
    <property type="match status" value="1"/>
</dbReference>
<accession>A0A9Q1BEA3</accession>
<dbReference type="GO" id="GO:0004364">
    <property type="term" value="F:glutathione transferase activity"/>
    <property type="evidence" value="ECO:0007669"/>
    <property type="project" value="UniProtKB-EC"/>
</dbReference>
<dbReference type="SFLD" id="SFLDG01205">
    <property type="entry name" value="AMPS.1"/>
    <property type="match status" value="1"/>
</dbReference>
<dbReference type="Pfam" id="PF02798">
    <property type="entry name" value="GST_N"/>
    <property type="match status" value="1"/>
</dbReference>
<proteinExistence type="predicted"/>
<dbReference type="AlphaFoldDB" id="A0A9Q1BEA3"/>
<dbReference type="InterPro" id="IPR004045">
    <property type="entry name" value="Glutathione_S-Trfase_N"/>
</dbReference>
<dbReference type="EC" id="2.5.1.18" evidence="1"/>
<evidence type="ECO:0000259" key="4">
    <source>
        <dbReference type="PROSITE" id="PS50404"/>
    </source>
</evidence>
<dbReference type="SUPFAM" id="SSF52833">
    <property type="entry name" value="Thioredoxin-like"/>
    <property type="match status" value="1"/>
</dbReference>
<dbReference type="Proteomes" id="UP001152320">
    <property type="component" value="Chromosome 21"/>
</dbReference>
<comment type="catalytic activity">
    <reaction evidence="3">
        <text>RX + glutathione = an S-substituted glutathione + a halide anion + H(+)</text>
        <dbReference type="Rhea" id="RHEA:16437"/>
        <dbReference type="ChEBI" id="CHEBI:15378"/>
        <dbReference type="ChEBI" id="CHEBI:16042"/>
        <dbReference type="ChEBI" id="CHEBI:17792"/>
        <dbReference type="ChEBI" id="CHEBI:57925"/>
        <dbReference type="ChEBI" id="CHEBI:90779"/>
        <dbReference type="EC" id="2.5.1.18"/>
    </reaction>
</comment>
<dbReference type="Gene3D" id="1.20.1050.10">
    <property type="match status" value="1"/>
</dbReference>
<evidence type="ECO:0000256" key="2">
    <source>
        <dbReference type="ARBA" id="ARBA00022679"/>
    </source>
</evidence>
<dbReference type="InterPro" id="IPR036249">
    <property type="entry name" value="Thioredoxin-like_sf"/>
</dbReference>
<reference evidence="6" key="1">
    <citation type="submission" date="2021-10" db="EMBL/GenBank/DDBJ databases">
        <title>Tropical sea cucumber genome reveals ecological adaptation and Cuvierian tubules defense mechanism.</title>
        <authorList>
            <person name="Chen T."/>
        </authorList>
    </citation>
    <scope>NUCLEOTIDE SEQUENCE</scope>
    <source>
        <strain evidence="6">Nanhai2018</strain>
        <tissue evidence="6">Muscle</tissue>
    </source>
</reference>
<evidence type="ECO:0000256" key="1">
    <source>
        <dbReference type="ARBA" id="ARBA00012452"/>
    </source>
</evidence>
<dbReference type="OrthoDB" id="414243at2759"/>
<dbReference type="SUPFAM" id="SSF47616">
    <property type="entry name" value="GST C-terminal domain-like"/>
    <property type="match status" value="1"/>
</dbReference>
<dbReference type="EMBL" id="JAIZAY010000021">
    <property type="protein sequence ID" value="KAJ8021994.1"/>
    <property type="molecule type" value="Genomic_DNA"/>
</dbReference>
<keyword evidence="7" id="KW-1185">Reference proteome</keyword>
<dbReference type="PROSITE" id="PS50405">
    <property type="entry name" value="GST_CTER"/>
    <property type="match status" value="1"/>
</dbReference>
<organism evidence="6 7">
    <name type="scientific">Holothuria leucospilota</name>
    <name type="common">Black long sea cucumber</name>
    <name type="synonym">Mertensiothuria leucospilota</name>
    <dbReference type="NCBI Taxonomy" id="206669"/>
    <lineage>
        <taxon>Eukaryota</taxon>
        <taxon>Metazoa</taxon>
        <taxon>Echinodermata</taxon>
        <taxon>Eleutherozoa</taxon>
        <taxon>Echinozoa</taxon>
        <taxon>Holothuroidea</taxon>
        <taxon>Aspidochirotacea</taxon>
        <taxon>Aspidochirotida</taxon>
        <taxon>Holothuriidae</taxon>
        <taxon>Holothuria</taxon>
    </lineage>
</organism>
<feature type="domain" description="GST N-terminal" evidence="4">
    <location>
        <begin position="2"/>
        <end position="85"/>
    </location>
</feature>
<dbReference type="InterPro" id="IPR036282">
    <property type="entry name" value="Glutathione-S-Trfase_C_sf"/>
</dbReference>
<dbReference type="InterPro" id="IPR004046">
    <property type="entry name" value="GST_C"/>
</dbReference>
<dbReference type="FunFam" id="3.40.30.10:FF:000258">
    <property type="entry name" value="Glutathione S-transferase"/>
    <property type="match status" value="1"/>
</dbReference>
<dbReference type="PANTHER" id="PTHR11571">
    <property type="entry name" value="GLUTATHIONE S-TRANSFERASE"/>
    <property type="match status" value="1"/>
</dbReference>
<evidence type="ECO:0000313" key="6">
    <source>
        <dbReference type="EMBL" id="KAJ8021994.1"/>
    </source>
</evidence>
<name>A0A9Q1BEA3_HOLLE</name>
<dbReference type="PROSITE" id="PS50404">
    <property type="entry name" value="GST_NTER"/>
    <property type="match status" value="1"/>
</dbReference>
<dbReference type="SFLD" id="SFLDG00363">
    <property type="entry name" value="AMPS_(cytGST):_Alpha-__Mu-__Pi"/>
    <property type="match status" value="1"/>
</dbReference>
<evidence type="ECO:0000259" key="5">
    <source>
        <dbReference type="PROSITE" id="PS50405"/>
    </source>
</evidence>
<dbReference type="CDD" id="cd03039">
    <property type="entry name" value="GST_N_Sigma_like"/>
    <property type="match status" value="1"/>
</dbReference>
<dbReference type="InterPro" id="IPR040079">
    <property type="entry name" value="Glutathione_S-Trfase"/>
</dbReference>
<dbReference type="GO" id="GO:0006749">
    <property type="term" value="P:glutathione metabolic process"/>
    <property type="evidence" value="ECO:0007669"/>
    <property type="project" value="TreeGrafter"/>
</dbReference>
<feature type="domain" description="GST C-terminal" evidence="5">
    <location>
        <begin position="87"/>
        <end position="221"/>
    </location>
</feature>
<dbReference type="InterPro" id="IPR050213">
    <property type="entry name" value="GST_superfamily"/>
</dbReference>
<keyword evidence="2" id="KW-0808">Transferase</keyword>
<evidence type="ECO:0000256" key="3">
    <source>
        <dbReference type="ARBA" id="ARBA00047960"/>
    </source>
</evidence>
<protein>
    <recommendedName>
        <fullName evidence="1">glutathione transferase</fullName>
        <ecNumber evidence="1">2.5.1.18</ecNumber>
    </recommendedName>
</protein>
<sequence length="221" mass="25104">MPSYKLTYFNFMGIAEPIRILFHIAGVQFEDKRVPGPMGEGSKEWEKLKPNIGLGNLPVLEVDGKVLPQRPAILRYLAREHGFQPKSSWDIAQVDVVIATTLDLETAMDKYFFSLYEEKDPEKKKTLIKELTESCQEHLVKLGKLLKSNNEGTGWFVGDKITIADMIAFCTLHDGIPTLVETAVGDLSYMTNQEHLKAFVGRFKAEPKVSEWLDKRPKTQF</sequence>
<comment type="caution">
    <text evidence="6">The sequence shown here is derived from an EMBL/GenBank/DDBJ whole genome shotgun (WGS) entry which is preliminary data.</text>
</comment>
<dbReference type="CDD" id="cd03192">
    <property type="entry name" value="GST_C_Sigma_like"/>
    <property type="match status" value="1"/>
</dbReference>
<dbReference type="InterPro" id="IPR010987">
    <property type="entry name" value="Glutathione-S-Trfase_C-like"/>
</dbReference>